<dbReference type="EMBL" id="CP002408">
    <property type="protein sequence ID" value="AFU57294.1"/>
    <property type="molecule type" value="Genomic_DNA"/>
</dbReference>
<dbReference type="EMBL" id="CP002408">
    <property type="protein sequence ID" value="AFU57264.1"/>
    <property type="molecule type" value="Genomic_DNA"/>
</dbReference>
<protein>
    <submittedName>
        <fullName evidence="1">Uncharacterized protein</fullName>
    </submittedName>
</protein>
<dbReference type="RefSeq" id="WP_015017837.1">
    <property type="nucleotide sequence ID" value="NC_018719.1"/>
</dbReference>
<dbReference type="BioCyc" id="CNIT1237085:G1324-316-MONOMER"/>
<gene>
    <name evidence="1" type="ordered locus">Ngar_c03160</name>
    <name evidence="2" type="ordered locus">Ngar_c03460</name>
</gene>
<dbReference type="KEGG" id="nga:Ngar_c03460"/>
<dbReference type="STRING" id="1237085.Ngar_c03160"/>
<dbReference type="InParanoid" id="K0ILR4"/>
<evidence type="ECO:0000313" key="1">
    <source>
        <dbReference type="EMBL" id="AFU57264.1"/>
    </source>
</evidence>
<organism evidence="1 3">
    <name type="scientific">Nitrososphaera gargensis (strain Ga9.2)</name>
    <dbReference type="NCBI Taxonomy" id="1237085"/>
    <lineage>
        <taxon>Archaea</taxon>
        <taxon>Nitrososphaerota</taxon>
        <taxon>Nitrososphaeria</taxon>
        <taxon>Nitrososphaerales</taxon>
        <taxon>Nitrososphaeraceae</taxon>
        <taxon>Nitrososphaera</taxon>
    </lineage>
</organism>
<proteinExistence type="predicted"/>
<reference evidence="1 3" key="1">
    <citation type="journal article" date="2012" name="Environ. Microbiol.">
        <title>The genome of the ammonia-oxidizing Candidatus Nitrososphaera gargensis: insights into metabolic versatility and environmental adaptations.</title>
        <authorList>
            <person name="Spang A."/>
            <person name="Poehlein A."/>
            <person name="Offre P."/>
            <person name="Zumbragel S."/>
            <person name="Haider S."/>
            <person name="Rychlik N."/>
            <person name="Nowka B."/>
            <person name="Schmeisser C."/>
            <person name="Lebedeva E.V."/>
            <person name="Rattei T."/>
            <person name="Bohm C."/>
            <person name="Schmid M."/>
            <person name="Galushko A."/>
            <person name="Hatzenpichler R."/>
            <person name="Weinmaier T."/>
            <person name="Daniel R."/>
            <person name="Schleper C."/>
            <person name="Spieck E."/>
            <person name="Streit W."/>
            <person name="Wagner M."/>
        </authorList>
    </citation>
    <scope>NUCLEOTIDE SEQUENCE [LARGE SCALE GENOMIC DNA]</scope>
    <source>
        <strain evidence="1">Enrichment culture Ga9.2</strain>
        <strain evidence="3">Ga9.2</strain>
    </source>
</reference>
<evidence type="ECO:0000313" key="3">
    <source>
        <dbReference type="Proteomes" id="UP000008037"/>
    </source>
</evidence>
<accession>K0ILR4</accession>
<dbReference type="AlphaFoldDB" id="K0ILR4"/>
<dbReference type="KEGG" id="nga:Ngar_c03160"/>
<keyword evidence="3" id="KW-1185">Reference proteome</keyword>
<dbReference type="Proteomes" id="UP000008037">
    <property type="component" value="Chromosome"/>
</dbReference>
<dbReference type="HOGENOM" id="CLU_1830648_0_0_2"/>
<dbReference type="GeneID" id="13796522"/>
<evidence type="ECO:0000313" key="2">
    <source>
        <dbReference type="EMBL" id="AFU57294.1"/>
    </source>
</evidence>
<sequence>MIKLLTLKDIAPKWAHRLRKKAEPRIIAENKELIYDYQTCIVTEAHGGKHPYKTPNGKICAECTEAAGLLSYYYRKRDHEEFEITLKRWILHWNARHAGKEYRKAVADWMIKHFKLEDVLNVQRYVDPIIEQFYQRRPLN</sequence>
<name>K0ILR4_NITGG</name>